<sequence>MALSFYQRPMNAQINEIRLLELTKGSSSDPVSCSMRLVSLDDADIEYEALSYVWGTVAGHVPIQVCGESFEATSNLELALRHLRYKDRSRLLWVDAVCINQMDIPERNSQVKLMGSIYETAHQVVVWLGEEESDTMEIIELIHRMAGNHEFHWADFTPIEDYEPRPELGVDRLLLFMFFRKPWWTRMWTLQEMAKAKSLTFICGSHVISGKTFELLVQSFYIHYQVCCFPENNNPILTLPHLENRFLELQRIENLRKSRTRVGFLELARLYRYRIATDPHDMVYGLLGMSLDLDDKVINYQLPVAEAYELATLALIAKTGNLDVFSHVLEHPSDASHEHTENLPSWVPDWKLEYKFEVLRFSGKRQEAFSTHKTSGSIPVDINRVSPGKIAIKGLLFDTVEELAHAKAPSILISYESIDEWREFAGVDEKPEEPYAGGKTLIDAFWRTLCCDMSVIRGEKRATFKDRILHDEWWWIFLLMKYEQNAQGQLKKLRQEELRGVNQLALSIYSYTAGRRFFRTKTGYIGVGPSGMKEGDQVCVLFGGKTPFILRRKDPEAKVHNKSVEEWIFVGDAYVQGIMNGEAIKSMENEQL</sequence>
<comment type="caution">
    <text evidence="2">The sequence shown here is derived from an EMBL/GenBank/DDBJ whole genome shotgun (WGS) entry which is preliminary data.</text>
</comment>
<dbReference type="Pfam" id="PF06985">
    <property type="entry name" value="HET"/>
    <property type="match status" value="1"/>
</dbReference>
<keyword evidence="3" id="KW-1185">Reference proteome</keyword>
<dbReference type="InterPro" id="IPR052895">
    <property type="entry name" value="HetReg/Transcr_Mod"/>
</dbReference>
<dbReference type="InterPro" id="IPR010730">
    <property type="entry name" value="HET"/>
</dbReference>
<dbReference type="EMBL" id="RCSX01000015">
    <property type="protein sequence ID" value="KAF7925774.1"/>
    <property type="molecule type" value="Genomic_DNA"/>
</dbReference>
<organism evidence="2 3">
    <name type="scientific">Botrytis deweyae</name>
    <dbReference type="NCBI Taxonomy" id="2478750"/>
    <lineage>
        <taxon>Eukaryota</taxon>
        <taxon>Fungi</taxon>
        <taxon>Dikarya</taxon>
        <taxon>Ascomycota</taxon>
        <taxon>Pezizomycotina</taxon>
        <taxon>Leotiomycetes</taxon>
        <taxon>Helotiales</taxon>
        <taxon>Sclerotiniaceae</taxon>
        <taxon>Botrytis</taxon>
    </lineage>
</organism>
<dbReference type="PANTHER" id="PTHR24148:SF73">
    <property type="entry name" value="HET DOMAIN PROTEIN (AFU_ORTHOLOGUE AFUA_8G01020)"/>
    <property type="match status" value="1"/>
</dbReference>
<proteinExistence type="predicted"/>
<evidence type="ECO:0000313" key="2">
    <source>
        <dbReference type="EMBL" id="KAF7925774.1"/>
    </source>
</evidence>
<name>A0ABQ7IJB4_9HELO</name>
<feature type="domain" description="Heterokaryon incompatibility" evidence="1">
    <location>
        <begin position="47"/>
        <end position="192"/>
    </location>
</feature>
<gene>
    <name evidence="2" type="ORF">EAE98_006999</name>
</gene>
<dbReference type="Pfam" id="PF26639">
    <property type="entry name" value="Het-6_barrel"/>
    <property type="match status" value="1"/>
</dbReference>
<reference evidence="2 3" key="1">
    <citation type="journal article" date="2020" name="Genome Biol. Evol.">
        <title>Comparative genomics of Sclerotiniaceae.</title>
        <authorList>
            <person name="Valero Jimenez C.A."/>
            <person name="Steentjes M."/>
            <person name="Scholten O.E."/>
            <person name="Van Kan J.A.L."/>
        </authorList>
    </citation>
    <scope>NUCLEOTIDE SEQUENCE [LARGE SCALE GENOMIC DNA]</scope>
    <source>
        <strain evidence="2 3">B1</strain>
    </source>
</reference>
<dbReference type="PANTHER" id="PTHR24148">
    <property type="entry name" value="ANKYRIN REPEAT DOMAIN-CONTAINING PROTEIN 39 HOMOLOG-RELATED"/>
    <property type="match status" value="1"/>
</dbReference>
<dbReference type="GeneID" id="62233773"/>
<evidence type="ECO:0000259" key="1">
    <source>
        <dbReference type="Pfam" id="PF06985"/>
    </source>
</evidence>
<protein>
    <recommendedName>
        <fullName evidence="1">Heterokaryon incompatibility domain-containing protein</fullName>
    </recommendedName>
</protein>
<accession>A0ABQ7IJB4</accession>
<dbReference type="Proteomes" id="UP000783213">
    <property type="component" value="Unassembled WGS sequence"/>
</dbReference>
<dbReference type="RefSeq" id="XP_038809302.1">
    <property type="nucleotide sequence ID" value="XM_038954622.1"/>
</dbReference>
<evidence type="ECO:0000313" key="3">
    <source>
        <dbReference type="Proteomes" id="UP000783213"/>
    </source>
</evidence>